<dbReference type="AlphaFoldDB" id="A0AAP5WC64"/>
<proteinExistence type="predicted"/>
<dbReference type="PROSITE" id="PS51257">
    <property type="entry name" value="PROKAR_LIPOPROTEIN"/>
    <property type="match status" value="1"/>
</dbReference>
<dbReference type="RefSeq" id="WP_317677044.1">
    <property type="nucleotide sequence ID" value="NZ_JAWLUK010000022.1"/>
</dbReference>
<feature type="compositionally biased region" description="Low complexity" evidence="1">
    <location>
        <begin position="32"/>
        <end position="79"/>
    </location>
</feature>
<accession>A0AAP5WC64</accession>
<dbReference type="Proteomes" id="UP001185728">
    <property type="component" value="Unassembled WGS sequence"/>
</dbReference>
<feature type="chain" id="PRO_5043049626" description="Nuclear transport factor 2 family protein" evidence="2">
    <location>
        <begin position="27"/>
        <end position="244"/>
    </location>
</feature>
<protein>
    <recommendedName>
        <fullName evidence="5">Nuclear transport factor 2 family protein</fullName>
    </recommendedName>
</protein>
<keyword evidence="2" id="KW-0732">Signal</keyword>
<evidence type="ECO:0000313" key="3">
    <source>
        <dbReference type="EMBL" id="MDV7178034.1"/>
    </source>
</evidence>
<dbReference type="EMBL" id="JAWLUK010000022">
    <property type="protein sequence ID" value="MDV7178034.1"/>
    <property type="molecule type" value="Genomic_DNA"/>
</dbReference>
<gene>
    <name evidence="3" type="ORF">R4064_10415</name>
</gene>
<evidence type="ECO:0008006" key="5">
    <source>
        <dbReference type="Google" id="ProtNLM"/>
    </source>
</evidence>
<evidence type="ECO:0000313" key="4">
    <source>
        <dbReference type="Proteomes" id="UP001185728"/>
    </source>
</evidence>
<feature type="region of interest" description="Disordered" evidence="1">
    <location>
        <begin position="25"/>
        <end position="95"/>
    </location>
</feature>
<name>A0AAP5WC64_9MICC</name>
<reference evidence="3" key="1">
    <citation type="submission" date="2023-10" db="EMBL/GenBank/DDBJ databases">
        <title>Development of a sustainable strategy for remediation of hydrocarbon-contaminated territories based on the waste exchange concept.</title>
        <authorList>
            <person name="Krivoruchko A."/>
        </authorList>
    </citation>
    <scope>NUCLEOTIDE SEQUENCE</scope>
    <source>
        <strain evidence="3">IEGM 1325</strain>
    </source>
</reference>
<comment type="caution">
    <text evidence="3">The sequence shown here is derived from an EMBL/GenBank/DDBJ whole genome shotgun (WGS) entry which is preliminary data.</text>
</comment>
<feature type="signal peptide" evidence="2">
    <location>
        <begin position="1"/>
        <end position="26"/>
    </location>
</feature>
<sequence length="244" mass="24624">MSRVTKTTAYTGAVLALALTLTGCNGGGTPGGNSTSASASQSSLAPIEDVSSSANVSSSPASSSSTSASSSSASASSSALPEYKPVTSKKPGGQEEAKASAFKAVELLYTVSSDVLNSGDAKNADRLSVAAQQGELTQQKANVEKTLATGATYRGASKVELIDGLAGPSVHADGTLVENASVNLRVCEDNSGVKITGKDGKPVDTGATQRFIVKYAVLWNEDDGVWSVVSSELPPLNGPEETSC</sequence>
<evidence type="ECO:0000256" key="2">
    <source>
        <dbReference type="SAM" id="SignalP"/>
    </source>
</evidence>
<evidence type="ECO:0000256" key="1">
    <source>
        <dbReference type="SAM" id="MobiDB-lite"/>
    </source>
</evidence>
<organism evidence="3 4">
    <name type="scientific">Micrococcus yunnanensis</name>
    <dbReference type="NCBI Taxonomy" id="566027"/>
    <lineage>
        <taxon>Bacteria</taxon>
        <taxon>Bacillati</taxon>
        <taxon>Actinomycetota</taxon>
        <taxon>Actinomycetes</taxon>
        <taxon>Micrococcales</taxon>
        <taxon>Micrococcaceae</taxon>
        <taxon>Micrococcus</taxon>
    </lineage>
</organism>